<evidence type="ECO:0008006" key="4">
    <source>
        <dbReference type="Google" id="ProtNLM"/>
    </source>
</evidence>
<dbReference type="EMBL" id="JBIAZU010000010">
    <property type="protein sequence ID" value="MFF5297061.1"/>
    <property type="molecule type" value="Genomic_DNA"/>
</dbReference>
<dbReference type="RefSeq" id="WP_020514364.1">
    <property type="nucleotide sequence ID" value="NZ_JBIAZU010000010.1"/>
</dbReference>
<gene>
    <name evidence="2" type="ORF">ACFY35_47160</name>
</gene>
<reference evidence="2 3" key="1">
    <citation type="submission" date="2024-10" db="EMBL/GenBank/DDBJ databases">
        <title>The Natural Products Discovery Center: Release of the First 8490 Sequenced Strains for Exploring Actinobacteria Biosynthetic Diversity.</title>
        <authorList>
            <person name="Kalkreuter E."/>
            <person name="Kautsar S.A."/>
            <person name="Yang D."/>
            <person name="Bader C.D."/>
            <person name="Teijaro C.N."/>
            <person name="Fluegel L."/>
            <person name="Davis C.M."/>
            <person name="Simpson J.R."/>
            <person name="Lauterbach L."/>
            <person name="Steele A.D."/>
            <person name="Gui C."/>
            <person name="Meng S."/>
            <person name="Li G."/>
            <person name="Viehrig K."/>
            <person name="Ye F."/>
            <person name="Su P."/>
            <person name="Kiefer A.F."/>
            <person name="Nichols A."/>
            <person name="Cepeda A.J."/>
            <person name="Yan W."/>
            <person name="Fan B."/>
            <person name="Jiang Y."/>
            <person name="Adhikari A."/>
            <person name="Zheng C.-J."/>
            <person name="Schuster L."/>
            <person name="Cowan T.M."/>
            <person name="Smanski M.J."/>
            <person name="Chevrette M.G."/>
            <person name="De Carvalho L.P.S."/>
            <person name="Shen B."/>
        </authorList>
    </citation>
    <scope>NUCLEOTIDE SEQUENCE [LARGE SCALE GENOMIC DNA]</scope>
    <source>
        <strain evidence="2 3">NPDC000087</strain>
    </source>
</reference>
<evidence type="ECO:0000256" key="1">
    <source>
        <dbReference type="SAM" id="MobiDB-lite"/>
    </source>
</evidence>
<keyword evidence="3" id="KW-1185">Reference proteome</keyword>
<organism evidence="2 3">
    <name type="scientific">Paractinoplanes globisporus</name>
    <dbReference type="NCBI Taxonomy" id="113565"/>
    <lineage>
        <taxon>Bacteria</taxon>
        <taxon>Bacillati</taxon>
        <taxon>Actinomycetota</taxon>
        <taxon>Actinomycetes</taxon>
        <taxon>Micromonosporales</taxon>
        <taxon>Micromonosporaceae</taxon>
        <taxon>Paractinoplanes</taxon>
    </lineage>
</organism>
<accession>A0ABW6WXX7</accession>
<evidence type="ECO:0000313" key="2">
    <source>
        <dbReference type="EMBL" id="MFF5297061.1"/>
    </source>
</evidence>
<proteinExistence type="predicted"/>
<evidence type="ECO:0000313" key="3">
    <source>
        <dbReference type="Proteomes" id="UP001602245"/>
    </source>
</evidence>
<feature type="region of interest" description="Disordered" evidence="1">
    <location>
        <begin position="68"/>
        <end position="93"/>
    </location>
</feature>
<name>A0ABW6WXX7_9ACTN</name>
<sequence>MFKLTAGLAIGYVLGSRAGRDKYEQIAATARKVQAHPAVTQARQTVRARLGAPTPSSEPVTAEIQPAVVSGAPTPVPSQRRPQSAPTIVEPPA</sequence>
<comment type="caution">
    <text evidence="2">The sequence shown here is derived from an EMBL/GenBank/DDBJ whole genome shotgun (WGS) entry which is preliminary data.</text>
</comment>
<dbReference type="Proteomes" id="UP001602245">
    <property type="component" value="Unassembled WGS sequence"/>
</dbReference>
<protein>
    <recommendedName>
        <fullName evidence="4">Protoporphyrinogen oxidase</fullName>
    </recommendedName>
</protein>